<gene>
    <name evidence="2" type="ORF">CY34DRAFT_92729</name>
</gene>
<accession>A0A0D0AT56</accession>
<protein>
    <submittedName>
        <fullName evidence="2">Uncharacterized protein</fullName>
    </submittedName>
</protein>
<dbReference type="STRING" id="930992.A0A0D0AT56"/>
<feature type="non-terminal residue" evidence="2">
    <location>
        <position position="194"/>
    </location>
</feature>
<organism evidence="2 3">
    <name type="scientific">Suillus luteus UH-Slu-Lm8-n1</name>
    <dbReference type="NCBI Taxonomy" id="930992"/>
    <lineage>
        <taxon>Eukaryota</taxon>
        <taxon>Fungi</taxon>
        <taxon>Dikarya</taxon>
        <taxon>Basidiomycota</taxon>
        <taxon>Agaricomycotina</taxon>
        <taxon>Agaricomycetes</taxon>
        <taxon>Agaricomycetidae</taxon>
        <taxon>Boletales</taxon>
        <taxon>Suillineae</taxon>
        <taxon>Suillaceae</taxon>
        <taxon>Suillus</taxon>
    </lineage>
</organism>
<dbReference type="OrthoDB" id="3261136at2759"/>
<reference evidence="2 3" key="1">
    <citation type="submission" date="2014-04" db="EMBL/GenBank/DDBJ databases">
        <authorList>
            <consortium name="DOE Joint Genome Institute"/>
            <person name="Kuo A."/>
            <person name="Ruytinx J."/>
            <person name="Rineau F."/>
            <person name="Colpaert J."/>
            <person name="Kohler A."/>
            <person name="Nagy L.G."/>
            <person name="Floudas D."/>
            <person name="Copeland A."/>
            <person name="Barry K.W."/>
            <person name="Cichocki N."/>
            <person name="Veneault-Fourrey C."/>
            <person name="LaButti K."/>
            <person name="Lindquist E.A."/>
            <person name="Lipzen A."/>
            <person name="Lundell T."/>
            <person name="Morin E."/>
            <person name="Murat C."/>
            <person name="Sun H."/>
            <person name="Tunlid A."/>
            <person name="Henrissat B."/>
            <person name="Grigoriev I.V."/>
            <person name="Hibbett D.S."/>
            <person name="Martin F."/>
            <person name="Nordberg H.P."/>
            <person name="Cantor M.N."/>
            <person name="Hua S.X."/>
        </authorList>
    </citation>
    <scope>NUCLEOTIDE SEQUENCE [LARGE SCALE GENOMIC DNA]</scope>
    <source>
        <strain evidence="2 3">UH-Slu-Lm8-n1</strain>
    </source>
</reference>
<dbReference type="Proteomes" id="UP000054485">
    <property type="component" value="Unassembled WGS sequence"/>
</dbReference>
<reference evidence="3" key="2">
    <citation type="submission" date="2015-01" db="EMBL/GenBank/DDBJ databases">
        <title>Evolutionary Origins and Diversification of the Mycorrhizal Mutualists.</title>
        <authorList>
            <consortium name="DOE Joint Genome Institute"/>
            <consortium name="Mycorrhizal Genomics Consortium"/>
            <person name="Kohler A."/>
            <person name="Kuo A."/>
            <person name="Nagy L.G."/>
            <person name="Floudas D."/>
            <person name="Copeland A."/>
            <person name="Barry K.W."/>
            <person name="Cichocki N."/>
            <person name="Veneault-Fourrey C."/>
            <person name="LaButti K."/>
            <person name="Lindquist E.A."/>
            <person name="Lipzen A."/>
            <person name="Lundell T."/>
            <person name="Morin E."/>
            <person name="Murat C."/>
            <person name="Riley R."/>
            <person name="Ohm R."/>
            <person name="Sun H."/>
            <person name="Tunlid A."/>
            <person name="Henrissat B."/>
            <person name="Grigoriev I.V."/>
            <person name="Hibbett D.S."/>
            <person name="Martin F."/>
        </authorList>
    </citation>
    <scope>NUCLEOTIDE SEQUENCE [LARGE SCALE GENOMIC DNA]</scope>
    <source>
        <strain evidence="3">UH-Slu-Lm8-n1</strain>
    </source>
</reference>
<keyword evidence="3" id="KW-1185">Reference proteome</keyword>
<dbReference type="EMBL" id="KN835451">
    <property type="protein sequence ID" value="KIK37437.1"/>
    <property type="molecule type" value="Genomic_DNA"/>
</dbReference>
<sequence length="194" mass="22190">MSSGNWTRPDNVFGSAHTLDSFISCNTAPRRRPPCTDHVPILSNLALDWDKFQGSLSHHLRNFPGLRPIMMEAQFQEVAANLNTAIKLAIQEKIPQMMKKKNKQSHLSYKFRALPDYPIHEEHQIFCNRLMEEICKTRQEHWISFLEDLDQHSVYTANRYVSSPSGDGGRTSIPVLKSKSPDNTLIEATTNNQK</sequence>
<feature type="region of interest" description="Disordered" evidence="1">
    <location>
        <begin position="160"/>
        <end position="194"/>
    </location>
</feature>
<proteinExistence type="predicted"/>
<dbReference type="InParanoid" id="A0A0D0AT56"/>
<feature type="compositionally biased region" description="Polar residues" evidence="1">
    <location>
        <begin position="181"/>
        <end position="194"/>
    </location>
</feature>
<evidence type="ECO:0000256" key="1">
    <source>
        <dbReference type="SAM" id="MobiDB-lite"/>
    </source>
</evidence>
<name>A0A0D0AT56_9AGAM</name>
<dbReference type="HOGENOM" id="CLU_1390708_0_0_1"/>
<evidence type="ECO:0000313" key="2">
    <source>
        <dbReference type="EMBL" id="KIK37437.1"/>
    </source>
</evidence>
<dbReference type="AlphaFoldDB" id="A0A0D0AT56"/>
<evidence type="ECO:0000313" key="3">
    <source>
        <dbReference type="Proteomes" id="UP000054485"/>
    </source>
</evidence>